<dbReference type="OrthoDB" id="6352325at2759"/>
<dbReference type="PRINTS" id="PR00546">
    <property type="entry name" value="THYROIDHORMR"/>
</dbReference>
<accession>R7TN31</accession>
<evidence type="ECO:0000256" key="6">
    <source>
        <dbReference type="ARBA" id="ARBA00023125"/>
    </source>
</evidence>
<evidence type="ECO:0000256" key="1">
    <source>
        <dbReference type="ARBA" id="ARBA00008092"/>
    </source>
</evidence>
<evidence type="ECO:0000256" key="4">
    <source>
        <dbReference type="ARBA" id="ARBA00022833"/>
    </source>
</evidence>
<dbReference type="PRINTS" id="PR00398">
    <property type="entry name" value="STRDHORMONER"/>
</dbReference>
<dbReference type="InterPro" id="IPR050234">
    <property type="entry name" value="Nuclear_hormone_rcpt_NR1"/>
</dbReference>
<dbReference type="EnsemblMetazoa" id="CapteT177005">
    <property type="protein sequence ID" value="CapteP177005"/>
    <property type="gene ID" value="CapteG177005"/>
</dbReference>
<dbReference type="PRINTS" id="PR00047">
    <property type="entry name" value="STROIDFINGER"/>
</dbReference>
<dbReference type="GO" id="GO:0000122">
    <property type="term" value="P:negative regulation of transcription by RNA polymerase II"/>
    <property type="evidence" value="ECO:0007669"/>
    <property type="project" value="TreeGrafter"/>
</dbReference>
<keyword evidence="4 10" id="KW-0862">Zinc</keyword>
<keyword evidence="8 10" id="KW-0675">Receptor</keyword>
<keyword evidence="2 10" id="KW-0479">Metal-binding</keyword>
<dbReference type="AlphaFoldDB" id="R7TN31"/>
<keyword evidence="9 10" id="KW-0539">Nucleus</keyword>
<proteinExistence type="inferred from homology"/>
<evidence type="ECO:0000256" key="11">
    <source>
        <dbReference type="SAM" id="MobiDB-lite"/>
    </source>
</evidence>
<dbReference type="GO" id="GO:0005634">
    <property type="term" value="C:nucleus"/>
    <property type="evidence" value="ECO:0007669"/>
    <property type="project" value="UniProtKB-SubCell"/>
</dbReference>
<dbReference type="InterPro" id="IPR035500">
    <property type="entry name" value="NHR-like_dom_sf"/>
</dbReference>
<dbReference type="STRING" id="283909.R7TN31"/>
<dbReference type="PROSITE" id="PS51843">
    <property type="entry name" value="NR_LBD"/>
    <property type="match status" value="1"/>
</dbReference>
<dbReference type="InterPro" id="IPR001728">
    <property type="entry name" value="ThyrH_rcpt"/>
</dbReference>
<feature type="region of interest" description="Disordered" evidence="11">
    <location>
        <begin position="95"/>
        <end position="135"/>
    </location>
</feature>
<dbReference type="PROSITE" id="PS51030">
    <property type="entry name" value="NUCLEAR_REC_DBD_2"/>
    <property type="match status" value="1"/>
</dbReference>
<dbReference type="SUPFAM" id="SSF57716">
    <property type="entry name" value="Glucocorticoid receptor-like (DNA-binding domain)"/>
    <property type="match status" value="1"/>
</dbReference>
<dbReference type="InterPro" id="IPR001723">
    <property type="entry name" value="Nuclear_hrmn_rcpt"/>
</dbReference>
<evidence type="ECO:0000256" key="3">
    <source>
        <dbReference type="ARBA" id="ARBA00022771"/>
    </source>
</evidence>
<dbReference type="Gene3D" id="1.10.565.10">
    <property type="entry name" value="Retinoid X Receptor"/>
    <property type="match status" value="1"/>
</dbReference>
<dbReference type="SUPFAM" id="SSF48508">
    <property type="entry name" value="Nuclear receptor ligand-binding domain"/>
    <property type="match status" value="1"/>
</dbReference>
<evidence type="ECO:0000256" key="8">
    <source>
        <dbReference type="ARBA" id="ARBA00023170"/>
    </source>
</evidence>
<dbReference type="GO" id="GO:0008270">
    <property type="term" value="F:zinc ion binding"/>
    <property type="evidence" value="ECO:0007669"/>
    <property type="project" value="UniProtKB-KW"/>
</dbReference>
<dbReference type="SMART" id="SM00430">
    <property type="entry name" value="HOLI"/>
    <property type="match status" value="1"/>
</dbReference>
<dbReference type="InterPro" id="IPR001628">
    <property type="entry name" value="Znf_hrmn_rcpt"/>
</dbReference>
<evidence type="ECO:0000256" key="7">
    <source>
        <dbReference type="ARBA" id="ARBA00023163"/>
    </source>
</evidence>
<dbReference type="GO" id="GO:0030154">
    <property type="term" value="P:cell differentiation"/>
    <property type="evidence" value="ECO:0007669"/>
    <property type="project" value="TreeGrafter"/>
</dbReference>
<dbReference type="SMART" id="SM00399">
    <property type="entry name" value="ZnF_C4"/>
    <property type="match status" value="1"/>
</dbReference>
<keyword evidence="5 10" id="KW-0805">Transcription regulation</keyword>
<keyword evidence="7 10" id="KW-0804">Transcription</keyword>
<dbReference type="GO" id="GO:0000978">
    <property type="term" value="F:RNA polymerase II cis-regulatory region sequence-specific DNA binding"/>
    <property type="evidence" value="ECO:0007669"/>
    <property type="project" value="TreeGrafter"/>
</dbReference>
<protein>
    <submittedName>
        <fullName evidence="14 15">Uncharacterized protein</fullName>
    </submittedName>
</protein>
<dbReference type="EMBL" id="KB309929">
    <property type="protein sequence ID" value="ELT92961.1"/>
    <property type="molecule type" value="Genomic_DNA"/>
</dbReference>
<feature type="compositionally biased region" description="Basic residues" evidence="11">
    <location>
        <begin position="96"/>
        <end position="111"/>
    </location>
</feature>
<dbReference type="PANTHER" id="PTHR24082">
    <property type="entry name" value="NUCLEAR HORMONE RECEPTOR"/>
    <property type="match status" value="1"/>
</dbReference>
<evidence type="ECO:0000259" key="13">
    <source>
        <dbReference type="PROSITE" id="PS51843"/>
    </source>
</evidence>
<dbReference type="EMBL" id="AMQN01013062">
    <property type="status" value="NOT_ANNOTATED_CDS"/>
    <property type="molecule type" value="Genomic_DNA"/>
</dbReference>
<dbReference type="Pfam" id="PF00105">
    <property type="entry name" value="zf-C4"/>
    <property type="match status" value="1"/>
</dbReference>
<evidence type="ECO:0000256" key="9">
    <source>
        <dbReference type="ARBA" id="ARBA00023242"/>
    </source>
</evidence>
<sequence length="392" mass="44618">MPSSTSGHPSNKLKPIKDKTCLVCGDKALGYNFNAISCESCKAFFRRNAFKDIRGRCEGKCEVTVESRSYCKKCRLKKCIEVGMKRDLILNDTQRKQRRKKIQENRLRRKGMPVPDYLPDDEIDSKQSSPSDSAQGIRLRENIDPSQTHVLASSVDPVSLDGMSKQHIESMHEVMKAFQLSFDGPVERSPTDLPSSTDFLNMADTSIRRLVKMAKHLNVFRSFEQEDQIALLKGAVVEVLILRSAKMFDSSAMSWMVNKAGTQHEVAASPFQMGNEDSVAFFQQYMRFASSLIQVTQKDNIVLMLMIIITVLSPDRVNSKNTGVVSEAQEVYADILREYTKLRYPTDDRMFARILQKLTDIRNLNETHTRMLMHMKVDELEPLIVEIFDVSA</sequence>
<dbReference type="Proteomes" id="UP000014760">
    <property type="component" value="Unassembled WGS sequence"/>
</dbReference>
<evidence type="ECO:0000256" key="10">
    <source>
        <dbReference type="RuleBase" id="RU004334"/>
    </source>
</evidence>
<evidence type="ECO:0000313" key="16">
    <source>
        <dbReference type="Proteomes" id="UP000014760"/>
    </source>
</evidence>
<keyword evidence="3 10" id="KW-0863">Zinc-finger</keyword>
<keyword evidence="16" id="KW-1185">Reference proteome</keyword>
<dbReference type="OMA" id="HEIQEEY"/>
<evidence type="ECO:0000259" key="12">
    <source>
        <dbReference type="PROSITE" id="PS51030"/>
    </source>
</evidence>
<evidence type="ECO:0000256" key="2">
    <source>
        <dbReference type="ARBA" id="ARBA00022723"/>
    </source>
</evidence>
<dbReference type="HOGENOM" id="CLU_007368_12_2_1"/>
<organism evidence="14">
    <name type="scientific">Capitella teleta</name>
    <name type="common">Polychaete worm</name>
    <dbReference type="NCBI Taxonomy" id="283909"/>
    <lineage>
        <taxon>Eukaryota</taxon>
        <taxon>Metazoa</taxon>
        <taxon>Spiralia</taxon>
        <taxon>Lophotrochozoa</taxon>
        <taxon>Annelida</taxon>
        <taxon>Polychaeta</taxon>
        <taxon>Sedentaria</taxon>
        <taxon>Scolecida</taxon>
        <taxon>Capitellidae</taxon>
        <taxon>Capitella</taxon>
    </lineage>
</organism>
<evidence type="ECO:0000256" key="5">
    <source>
        <dbReference type="ARBA" id="ARBA00023015"/>
    </source>
</evidence>
<dbReference type="GO" id="GO:0045944">
    <property type="term" value="P:positive regulation of transcription by RNA polymerase II"/>
    <property type="evidence" value="ECO:0007669"/>
    <property type="project" value="TreeGrafter"/>
</dbReference>
<dbReference type="Pfam" id="PF00104">
    <property type="entry name" value="Hormone_recep"/>
    <property type="match status" value="1"/>
</dbReference>
<dbReference type="InterPro" id="IPR000536">
    <property type="entry name" value="Nucl_hrmn_rcpt_lig-bd"/>
</dbReference>
<dbReference type="InterPro" id="IPR013088">
    <property type="entry name" value="Znf_NHR/GATA"/>
</dbReference>
<keyword evidence="6 10" id="KW-0238">DNA-binding</keyword>
<evidence type="ECO:0000313" key="14">
    <source>
        <dbReference type="EMBL" id="ELT92961.1"/>
    </source>
</evidence>
<comment type="similarity">
    <text evidence="1">Belongs to the nuclear hormone receptor family. NR1 subfamily.</text>
</comment>
<dbReference type="PROSITE" id="PS00031">
    <property type="entry name" value="NUCLEAR_REC_DBD_1"/>
    <property type="match status" value="1"/>
</dbReference>
<name>R7TN31_CAPTE</name>
<comment type="subcellular location">
    <subcellularLocation>
        <location evidence="10">Nucleus</location>
    </subcellularLocation>
</comment>
<reference evidence="15" key="3">
    <citation type="submission" date="2015-06" db="UniProtKB">
        <authorList>
            <consortium name="EnsemblMetazoa"/>
        </authorList>
    </citation>
    <scope>IDENTIFICATION</scope>
</reference>
<dbReference type="GO" id="GO:0004879">
    <property type="term" value="F:nuclear receptor activity"/>
    <property type="evidence" value="ECO:0007669"/>
    <property type="project" value="InterPro"/>
</dbReference>
<feature type="domain" description="Nuclear receptor" evidence="12">
    <location>
        <begin position="18"/>
        <end position="91"/>
    </location>
</feature>
<reference evidence="14 16" key="2">
    <citation type="journal article" date="2013" name="Nature">
        <title>Insights into bilaterian evolution from three spiralian genomes.</title>
        <authorList>
            <person name="Simakov O."/>
            <person name="Marletaz F."/>
            <person name="Cho S.J."/>
            <person name="Edsinger-Gonzales E."/>
            <person name="Havlak P."/>
            <person name="Hellsten U."/>
            <person name="Kuo D.H."/>
            <person name="Larsson T."/>
            <person name="Lv J."/>
            <person name="Arendt D."/>
            <person name="Savage R."/>
            <person name="Osoegawa K."/>
            <person name="de Jong P."/>
            <person name="Grimwood J."/>
            <person name="Chapman J.A."/>
            <person name="Shapiro H."/>
            <person name="Aerts A."/>
            <person name="Otillar R.P."/>
            <person name="Terry A.Y."/>
            <person name="Boore J.L."/>
            <person name="Grigoriev I.V."/>
            <person name="Lindberg D.R."/>
            <person name="Seaver E.C."/>
            <person name="Weisblat D.A."/>
            <person name="Putnam N.H."/>
            <person name="Rokhsar D.S."/>
        </authorList>
    </citation>
    <scope>NUCLEOTIDE SEQUENCE</scope>
    <source>
        <strain evidence="14 16">I ESC-2004</strain>
    </source>
</reference>
<evidence type="ECO:0000313" key="15">
    <source>
        <dbReference type="EnsemblMetazoa" id="CapteP177005"/>
    </source>
</evidence>
<reference evidence="16" key="1">
    <citation type="submission" date="2012-12" db="EMBL/GenBank/DDBJ databases">
        <authorList>
            <person name="Hellsten U."/>
            <person name="Grimwood J."/>
            <person name="Chapman J.A."/>
            <person name="Shapiro H."/>
            <person name="Aerts A."/>
            <person name="Otillar R.P."/>
            <person name="Terry A.Y."/>
            <person name="Boore J.L."/>
            <person name="Simakov O."/>
            <person name="Marletaz F."/>
            <person name="Cho S.-J."/>
            <person name="Edsinger-Gonzales E."/>
            <person name="Havlak P."/>
            <person name="Kuo D.-H."/>
            <person name="Larsson T."/>
            <person name="Lv J."/>
            <person name="Arendt D."/>
            <person name="Savage R."/>
            <person name="Osoegawa K."/>
            <person name="de Jong P."/>
            <person name="Lindberg D.R."/>
            <person name="Seaver E.C."/>
            <person name="Weisblat D.A."/>
            <person name="Putnam N.H."/>
            <person name="Grigoriev I.V."/>
            <person name="Rokhsar D.S."/>
        </authorList>
    </citation>
    <scope>NUCLEOTIDE SEQUENCE</scope>
    <source>
        <strain evidence="16">I ESC-2004</strain>
    </source>
</reference>
<gene>
    <name evidence="14" type="ORF">CAPTEDRAFT_177005</name>
</gene>
<feature type="domain" description="NR LBD" evidence="13">
    <location>
        <begin position="166"/>
        <end position="392"/>
    </location>
</feature>
<dbReference type="Gene3D" id="3.30.50.10">
    <property type="entry name" value="Erythroid Transcription Factor GATA-1, subunit A"/>
    <property type="match status" value="1"/>
</dbReference>
<dbReference type="PANTHER" id="PTHR24082:SF283">
    <property type="entry name" value="NUCLEAR HORMONE RECEPTOR HR96"/>
    <property type="match status" value="1"/>
</dbReference>